<dbReference type="InterPro" id="IPR001264">
    <property type="entry name" value="Glyco_trans_51"/>
</dbReference>
<evidence type="ECO:0000259" key="1">
    <source>
        <dbReference type="Pfam" id="PF00912"/>
    </source>
</evidence>
<dbReference type="KEGG" id="ccx:COCOR_07313"/>
<evidence type="ECO:0000313" key="2">
    <source>
        <dbReference type="EMBL" id="AFE07459.1"/>
    </source>
</evidence>
<reference evidence="2 3" key="1">
    <citation type="journal article" date="2012" name="J. Bacteriol.">
        <title>Complete Genome Sequence of the Fruiting Myxobacterium Corallococcus coralloides DSM 2259.</title>
        <authorList>
            <person name="Huntley S."/>
            <person name="Zhang Y."/>
            <person name="Treuner-Lange A."/>
            <person name="Kneip S."/>
            <person name="Sensen C.W."/>
            <person name="Sogaard-Andersen L."/>
        </authorList>
    </citation>
    <scope>NUCLEOTIDE SEQUENCE [LARGE SCALE GENOMIC DNA]</scope>
    <source>
        <strain evidence="3">ATCC 25202 / DSM 2259 / NBRC 100086 / M2</strain>
    </source>
</reference>
<reference evidence="3" key="2">
    <citation type="submission" date="2012-03" db="EMBL/GenBank/DDBJ databases">
        <title>Genome sequence of the fruiting myxobacterium Corallococcus coralloides DSM 2259.</title>
        <authorList>
            <person name="Huntley S."/>
            <person name="Zhang Y."/>
            <person name="Treuner-Lange A."/>
            <person name="Sensen C.W."/>
            <person name="Sogaard-Andersen L."/>
        </authorList>
    </citation>
    <scope>NUCLEOTIDE SEQUENCE [LARGE SCALE GENOMIC DNA]</scope>
    <source>
        <strain evidence="3">ATCC 25202 / DSM 2259 / NBRC 100086 / M2</strain>
    </source>
</reference>
<feature type="domain" description="Glycosyl transferase family 51" evidence="1">
    <location>
        <begin position="93"/>
        <end position="174"/>
    </location>
</feature>
<sequence>MFVGLLAALEGWYQMTLRELPALPTPPDATDLLPANVARVYWSLYEPGGSMTVKPMWPWTVAWTVTRILVSKPSRMEVPPGWTLADTVARYWRPEASHRTRWRERLTVGIWLTRHWTAEELLAFEAQRRQLGHGLRDLPEAARHYLGKEASDLTLAEAALLVTMNDDPRSRKHPECFIDRLQPIRDGRLRRMLMAGSLTPEEEAEARAWPVVLNLEPLARHPCPPP</sequence>
<dbReference type="InParanoid" id="H8ML80"/>
<protein>
    <recommendedName>
        <fullName evidence="1">Glycosyl transferase family 51 domain-containing protein</fullName>
    </recommendedName>
</protein>
<accession>H8ML80</accession>
<dbReference type="Proteomes" id="UP000007587">
    <property type="component" value="Chromosome"/>
</dbReference>
<dbReference type="EMBL" id="CP003389">
    <property type="protein sequence ID" value="AFE07459.1"/>
    <property type="molecule type" value="Genomic_DNA"/>
</dbReference>
<dbReference type="HOGENOM" id="CLU_1223072_0_0_7"/>
<dbReference type="eggNOG" id="COG0744">
    <property type="taxonomic scope" value="Bacteria"/>
</dbReference>
<dbReference type="STRING" id="1144275.COCOR_07313"/>
<dbReference type="InterPro" id="IPR023346">
    <property type="entry name" value="Lysozyme-like_dom_sf"/>
</dbReference>
<gene>
    <name evidence="2" type="ordered locus">COCOR_07313</name>
</gene>
<organism evidence="2 3">
    <name type="scientific">Corallococcus coralloides (strain ATCC 25202 / DSM 2259 / NBRC 100086 / M2)</name>
    <name type="common">Myxococcus coralloides</name>
    <dbReference type="NCBI Taxonomy" id="1144275"/>
    <lineage>
        <taxon>Bacteria</taxon>
        <taxon>Pseudomonadati</taxon>
        <taxon>Myxococcota</taxon>
        <taxon>Myxococcia</taxon>
        <taxon>Myxococcales</taxon>
        <taxon>Cystobacterineae</taxon>
        <taxon>Myxococcaceae</taxon>
        <taxon>Corallococcus</taxon>
    </lineage>
</organism>
<dbReference type="Gene3D" id="1.10.3810.10">
    <property type="entry name" value="Biosynthetic peptidoglycan transglycosylase-like"/>
    <property type="match status" value="1"/>
</dbReference>
<dbReference type="SUPFAM" id="SSF53955">
    <property type="entry name" value="Lysozyme-like"/>
    <property type="match status" value="1"/>
</dbReference>
<evidence type="ECO:0000313" key="3">
    <source>
        <dbReference type="Proteomes" id="UP000007587"/>
    </source>
</evidence>
<proteinExistence type="predicted"/>
<name>H8ML80_CORCM</name>
<keyword evidence="3" id="KW-1185">Reference proteome</keyword>
<dbReference type="AlphaFoldDB" id="H8ML80"/>
<dbReference type="InterPro" id="IPR036950">
    <property type="entry name" value="PBP_transglycosylase"/>
</dbReference>
<dbReference type="Pfam" id="PF00912">
    <property type="entry name" value="Transgly"/>
    <property type="match status" value="1"/>
</dbReference>